<evidence type="ECO:0000313" key="2">
    <source>
        <dbReference type="Proteomes" id="UP000005273"/>
    </source>
</evidence>
<dbReference type="AlphaFoldDB" id="A0A0T5XCM2"/>
<dbReference type="STRING" id="592015.HMPREF1705_03335"/>
<reference evidence="2" key="1">
    <citation type="submission" date="2012-09" db="EMBL/GenBank/DDBJ databases">
        <authorList>
            <person name="Weinstock G."/>
            <person name="Sodergren E."/>
            <person name="Clifton S."/>
            <person name="Fulton L."/>
            <person name="Fulton B."/>
            <person name="Courtney L."/>
            <person name="Fronick C."/>
            <person name="Harrison M."/>
            <person name="Strong C."/>
            <person name="Farmer C."/>
            <person name="Delehaunty K."/>
            <person name="Markovic C."/>
            <person name="Hall O."/>
            <person name="Minx P."/>
            <person name="Tomlinson C."/>
            <person name="Mitreva M."/>
            <person name="Nelson J."/>
            <person name="Hou S."/>
            <person name="Wollam A."/>
            <person name="Pepin K.H."/>
            <person name="Johnson M."/>
            <person name="Bhonagiri V."/>
            <person name="Nash W.E."/>
            <person name="Suruliraj S."/>
            <person name="Warren W."/>
            <person name="Chinwalla A."/>
            <person name="Mardis E.R."/>
            <person name="Wilson R.K."/>
        </authorList>
    </citation>
    <scope>NUCLEOTIDE SEQUENCE [LARGE SCALE GENOMIC DNA]</scope>
    <source>
        <strain evidence="2">OS1</strain>
    </source>
</reference>
<protein>
    <submittedName>
        <fullName evidence="1">Uncharacterized protein</fullName>
    </submittedName>
</protein>
<proteinExistence type="predicted"/>
<evidence type="ECO:0000313" key="1">
    <source>
        <dbReference type="EMBL" id="KRT36073.1"/>
    </source>
</evidence>
<dbReference type="Proteomes" id="UP000005273">
    <property type="component" value="Unassembled WGS sequence"/>
</dbReference>
<sequence>MSYVNVQVDATAGVMVRTGANLKEGDPIGMKPNSREIVRSPVSGVIEFITFDSDTHTLIVTIKEN</sequence>
<gene>
    <name evidence="1" type="ORF">HMPREF1705_03335</name>
</gene>
<comment type="caution">
    <text evidence="1">The sequence shown here is derived from an EMBL/GenBank/DDBJ whole genome shotgun (WGS) entry which is preliminary data.</text>
</comment>
<organism evidence="1 2">
    <name type="scientific">Acetomicrobium hydrogeniformans ATCC BAA-1850</name>
    <dbReference type="NCBI Taxonomy" id="592015"/>
    <lineage>
        <taxon>Bacteria</taxon>
        <taxon>Thermotogati</taxon>
        <taxon>Synergistota</taxon>
        <taxon>Synergistia</taxon>
        <taxon>Synergistales</taxon>
        <taxon>Acetomicrobiaceae</taxon>
        <taxon>Acetomicrobium</taxon>
    </lineage>
</organism>
<name>A0A0T5XCM2_9BACT</name>
<dbReference type="EMBL" id="ACJX03000001">
    <property type="protein sequence ID" value="KRT36073.1"/>
    <property type="molecule type" value="Genomic_DNA"/>
</dbReference>
<dbReference type="RefSeq" id="WP_009202545.1">
    <property type="nucleotide sequence ID" value="NZ_ACJX03000001.1"/>
</dbReference>
<keyword evidence="2" id="KW-1185">Reference proteome</keyword>
<accession>A0A0T5XCM2</accession>